<dbReference type="EMBL" id="JAKRKC020000001">
    <property type="protein sequence ID" value="MCK2213439.1"/>
    <property type="molecule type" value="Genomic_DNA"/>
</dbReference>
<sequence>MTHEVAAEWGLPRTVRRFDLVFAGLFPWLTPLDGEHRALLTRPLPPVAELAAAADASPLARTAPPAPSAAGGRGPSAEAGRLEGWARLLARLLRERVEAEQRDSGYYSLQAPLEAIFPLTAHLMAVHLADHPFPALLPALPVAAATHDLTGLRRTPSPLLDGVRAAMDDWTAAGVVTPATTAGVVTPATTAGVVTPATAPPPVEPGALVTAFWRDDTGVRDDPATAAARFLRRVPPAILARIHDSPPVRLTPLGAYALRRLLLAHNWTTA</sequence>
<keyword evidence="3" id="KW-1185">Reference proteome</keyword>
<dbReference type="Proteomes" id="UP001317259">
    <property type="component" value="Unassembled WGS sequence"/>
</dbReference>
<proteinExistence type="predicted"/>
<feature type="region of interest" description="Disordered" evidence="1">
    <location>
        <begin position="55"/>
        <end position="78"/>
    </location>
</feature>
<organism evidence="2 3">
    <name type="scientific">Actinomadura luzonensis</name>
    <dbReference type="NCBI Taxonomy" id="2805427"/>
    <lineage>
        <taxon>Bacteria</taxon>
        <taxon>Bacillati</taxon>
        <taxon>Actinomycetota</taxon>
        <taxon>Actinomycetes</taxon>
        <taxon>Streptosporangiales</taxon>
        <taxon>Thermomonosporaceae</taxon>
        <taxon>Actinomadura</taxon>
    </lineage>
</organism>
<evidence type="ECO:0000313" key="2">
    <source>
        <dbReference type="EMBL" id="MCK2213439.1"/>
    </source>
</evidence>
<dbReference type="RefSeq" id="WP_242374835.1">
    <property type="nucleotide sequence ID" value="NZ_JAKRKC020000001.1"/>
</dbReference>
<gene>
    <name evidence="2" type="ORF">MF672_006475</name>
</gene>
<accession>A0ABT0FM73</accession>
<evidence type="ECO:0000256" key="1">
    <source>
        <dbReference type="SAM" id="MobiDB-lite"/>
    </source>
</evidence>
<evidence type="ECO:0000313" key="3">
    <source>
        <dbReference type="Proteomes" id="UP001317259"/>
    </source>
</evidence>
<comment type="caution">
    <text evidence="2">The sequence shown here is derived from an EMBL/GenBank/DDBJ whole genome shotgun (WGS) entry which is preliminary data.</text>
</comment>
<protein>
    <submittedName>
        <fullName evidence="2">Uncharacterized protein</fullName>
    </submittedName>
</protein>
<name>A0ABT0FM73_9ACTN</name>
<reference evidence="2 3" key="1">
    <citation type="submission" date="2022-04" db="EMBL/GenBank/DDBJ databases">
        <title>Genome draft of Actinomadura sp. ATCC 31491.</title>
        <authorList>
            <person name="Shi X."/>
            <person name="Du Y."/>
        </authorList>
    </citation>
    <scope>NUCLEOTIDE SEQUENCE [LARGE SCALE GENOMIC DNA]</scope>
    <source>
        <strain evidence="2 3">ATCC 31491</strain>
    </source>
</reference>